<comment type="caution">
    <text evidence="1">The sequence shown here is derived from an EMBL/GenBank/DDBJ whole genome shotgun (WGS) entry which is preliminary data.</text>
</comment>
<name>A0AAJ0CZC5_9HYPO</name>
<sequence>MSQGPDLTMISWICDNGLQAVPADPMGLSHATTSNDWFRCFAARTPPASALAVLPL</sequence>
<dbReference type="AlphaFoldDB" id="A0AAJ0CZC5"/>
<gene>
    <name evidence="1" type="ORF">QQS21_000209</name>
</gene>
<keyword evidence="2" id="KW-1185">Reference proteome</keyword>
<dbReference type="EMBL" id="JASWJB010000002">
    <property type="protein sequence ID" value="KAK2616832.1"/>
    <property type="molecule type" value="Genomic_DNA"/>
</dbReference>
<protein>
    <submittedName>
        <fullName evidence="1">Uncharacterized protein</fullName>
    </submittedName>
</protein>
<dbReference type="Proteomes" id="UP001251528">
    <property type="component" value="Unassembled WGS sequence"/>
</dbReference>
<evidence type="ECO:0000313" key="2">
    <source>
        <dbReference type="Proteomes" id="UP001251528"/>
    </source>
</evidence>
<reference evidence="1" key="1">
    <citation type="submission" date="2023-06" db="EMBL/GenBank/DDBJ databases">
        <title>Conoideocrella luteorostrata (Hypocreales: Clavicipitaceae), a potential biocontrol fungus for elongate hemlock scale in United States Christmas tree production areas.</title>
        <authorList>
            <person name="Barrett H."/>
            <person name="Lovett B."/>
            <person name="Macias A.M."/>
            <person name="Stajich J.E."/>
            <person name="Kasson M.T."/>
        </authorList>
    </citation>
    <scope>NUCLEOTIDE SEQUENCE</scope>
    <source>
        <strain evidence="1">ARSEF 14590</strain>
    </source>
</reference>
<organism evidence="1 2">
    <name type="scientific">Conoideocrella luteorostrata</name>
    <dbReference type="NCBI Taxonomy" id="1105319"/>
    <lineage>
        <taxon>Eukaryota</taxon>
        <taxon>Fungi</taxon>
        <taxon>Dikarya</taxon>
        <taxon>Ascomycota</taxon>
        <taxon>Pezizomycotina</taxon>
        <taxon>Sordariomycetes</taxon>
        <taxon>Hypocreomycetidae</taxon>
        <taxon>Hypocreales</taxon>
        <taxon>Clavicipitaceae</taxon>
        <taxon>Conoideocrella</taxon>
    </lineage>
</organism>
<evidence type="ECO:0000313" key="1">
    <source>
        <dbReference type="EMBL" id="KAK2616832.1"/>
    </source>
</evidence>
<accession>A0AAJ0CZC5</accession>
<proteinExistence type="predicted"/>